<feature type="transmembrane region" description="Helical" evidence="5">
    <location>
        <begin position="265"/>
        <end position="288"/>
    </location>
</feature>
<keyword evidence="4 5" id="KW-0472">Membrane</keyword>
<evidence type="ECO:0000256" key="3">
    <source>
        <dbReference type="ARBA" id="ARBA00022989"/>
    </source>
</evidence>
<dbReference type="HOGENOM" id="CLU_035309_1_1_0"/>
<evidence type="ECO:0000313" key="7">
    <source>
        <dbReference type="Proteomes" id="UP000027982"/>
    </source>
</evidence>
<dbReference type="InterPro" id="IPR036259">
    <property type="entry name" value="MFS_trans_sf"/>
</dbReference>
<dbReference type="eggNOG" id="COG0738">
    <property type="taxonomic scope" value="Bacteria"/>
</dbReference>
<dbReference type="Gene3D" id="1.20.1250.20">
    <property type="entry name" value="MFS general substrate transporter like domains"/>
    <property type="match status" value="2"/>
</dbReference>
<protein>
    <submittedName>
        <fullName evidence="6">Major facilitator superfamily MFS_1</fullName>
    </submittedName>
</protein>
<name>A0A068NX87_FIMGI</name>
<dbReference type="EMBL" id="CP007139">
    <property type="protein sequence ID" value="AIE86244.1"/>
    <property type="molecule type" value="Genomic_DNA"/>
</dbReference>
<feature type="transmembrane region" description="Helical" evidence="5">
    <location>
        <begin position="227"/>
        <end position="245"/>
    </location>
</feature>
<dbReference type="AlphaFoldDB" id="A0A068NX87"/>
<dbReference type="Proteomes" id="UP000027982">
    <property type="component" value="Chromosome"/>
</dbReference>
<feature type="transmembrane region" description="Helical" evidence="5">
    <location>
        <begin position="154"/>
        <end position="172"/>
    </location>
</feature>
<dbReference type="PANTHER" id="PTHR23514">
    <property type="entry name" value="BYPASS OF STOP CODON PROTEIN 6"/>
    <property type="match status" value="1"/>
</dbReference>
<dbReference type="CDD" id="cd17393">
    <property type="entry name" value="MFS_MosC_like"/>
    <property type="match status" value="1"/>
</dbReference>
<comment type="subcellular location">
    <subcellularLocation>
        <location evidence="1">Membrane</location>
        <topology evidence="1">Multi-pass membrane protein</topology>
    </subcellularLocation>
</comment>
<dbReference type="InterPro" id="IPR051788">
    <property type="entry name" value="MFS_Transporter"/>
</dbReference>
<gene>
    <name evidence="6" type="ORF">OP10G_2876</name>
</gene>
<sequence length="372" mass="38133">MSAIFFVDGAGLGGYVAHLPDILARLHLTNAELGRALLFSALGAMTTMPLAGSLIHRFGSRWVSLGAGSILLTVLPFVMLAPSLWILCPVLYLVGASNGQTDVGMNTHAMSVQGRFPRPILSAMHGWFSVGGFAGGAGTALAARLGVSPPVHMIVASILLAGVLVAGVAAMLPSDIDKEGEGPRFALPKGAVLMLGILVLLALASEGAMWDWCAVYLRQALHAKTEIAAFGFGLASLSMAVGRFLGDSWTHRSGYRRVLRDSALLTGAGLLLAVNLASVPLSIVGFALTGLGLANLVPILFRAAATLPGLAAGSGLAAVTTLGYTAFLGGPPIVGYIADRTSLAFALGLIAFCCLAIAMNSRRAAATLDTGT</sequence>
<dbReference type="STRING" id="661478.OP10G_2876"/>
<evidence type="ECO:0000256" key="1">
    <source>
        <dbReference type="ARBA" id="ARBA00004141"/>
    </source>
</evidence>
<feature type="transmembrane region" description="Helical" evidence="5">
    <location>
        <begin position="36"/>
        <end position="55"/>
    </location>
</feature>
<feature type="transmembrane region" description="Helical" evidence="5">
    <location>
        <begin position="333"/>
        <end position="358"/>
    </location>
</feature>
<feature type="transmembrane region" description="Helical" evidence="5">
    <location>
        <begin position="62"/>
        <end position="87"/>
    </location>
</feature>
<feature type="transmembrane region" description="Helical" evidence="5">
    <location>
        <begin position="192"/>
        <end position="215"/>
    </location>
</feature>
<feature type="transmembrane region" description="Helical" evidence="5">
    <location>
        <begin position="300"/>
        <end position="327"/>
    </location>
</feature>
<dbReference type="KEGG" id="fgi:OP10G_2876"/>
<dbReference type="PANTHER" id="PTHR23514:SF13">
    <property type="entry name" value="INNER MEMBRANE PROTEIN YBJJ"/>
    <property type="match status" value="1"/>
</dbReference>
<accession>A0A068NX87</accession>
<evidence type="ECO:0000256" key="5">
    <source>
        <dbReference type="SAM" id="Phobius"/>
    </source>
</evidence>
<evidence type="ECO:0000256" key="2">
    <source>
        <dbReference type="ARBA" id="ARBA00022692"/>
    </source>
</evidence>
<dbReference type="GO" id="GO:0016020">
    <property type="term" value="C:membrane"/>
    <property type="evidence" value="ECO:0007669"/>
    <property type="project" value="UniProtKB-SubCell"/>
</dbReference>
<evidence type="ECO:0000256" key="4">
    <source>
        <dbReference type="ARBA" id="ARBA00023136"/>
    </source>
</evidence>
<dbReference type="SUPFAM" id="SSF103473">
    <property type="entry name" value="MFS general substrate transporter"/>
    <property type="match status" value="1"/>
</dbReference>
<keyword evidence="2 5" id="KW-0812">Transmembrane</keyword>
<organism evidence="6 7">
    <name type="scientific">Fimbriimonas ginsengisoli Gsoil 348</name>
    <dbReference type="NCBI Taxonomy" id="661478"/>
    <lineage>
        <taxon>Bacteria</taxon>
        <taxon>Bacillati</taxon>
        <taxon>Armatimonadota</taxon>
        <taxon>Fimbriimonadia</taxon>
        <taxon>Fimbriimonadales</taxon>
        <taxon>Fimbriimonadaceae</taxon>
        <taxon>Fimbriimonas</taxon>
    </lineage>
</organism>
<reference evidence="6 7" key="1">
    <citation type="journal article" date="2014" name="PLoS ONE">
        <title>The first complete genome sequence of the class fimbriimonadia in the phylum armatimonadetes.</title>
        <authorList>
            <person name="Hu Z.Y."/>
            <person name="Wang Y.Z."/>
            <person name="Im W.T."/>
            <person name="Wang S.Y."/>
            <person name="Zhao G.P."/>
            <person name="Zheng H.J."/>
            <person name="Quan Z.X."/>
        </authorList>
    </citation>
    <scope>NUCLEOTIDE SEQUENCE [LARGE SCALE GENOMIC DNA]</scope>
    <source>
        <strain evidence="6">Gsoil 348</strain>
    </source>
</reference>
<evidence type="ECO:0000313" key="6">
    <source>
        <dbReference type="EMBL" id="AIE86244.1"/>
    </source>
</evidence>
<keyword evidence="3 5" id="KW-1133">Transmembrane helix</keyword>
<feature type="transmembrane region" description="Helical" evidence="5">
    <location>
        <begin position="126"/>
        <end position="147"/>
    </location>
</feature>
<keyword evidence="7" id="KW-1185">Reference proteome</keyword>
<proteinExistence type="predicted"/>